<dbReference type="EMBL" id="JBBUTG010000005">
    <property type="protein sequence ID" value="MEK8031547.1"/>
    <property type="molecule type" value="Genomic_DNA"/>
</dbReference>
<evidence type="ECO:0000313" key="11">
    <source>
        <dbReference type="EMBL" id="MEK8031547.1"/>
    </source>
</evidence>
<sequence length="366" mass="39247">MKAVAALKAGGAALVAGSLVLAAPPAPMTAAETSAVQAKEQLGRRLFFDARLSSDGRVSCASCHKPEHAFSDGKPVAEGIGGRLGSRNTPSLVDVGAQRSFFWDGRRATLEDQALDPLLNPLEHGLRGASEMLALLKSDGEYAAQFRQSFGLSPEEAEPITAARVAQALSAFERRLVDGRSAFDRYRAGDATALPIAAQRGWQLFSGVAACTRCHTAEGPKPLLTDHGFHSLGVGMKDIERQLPSLVRQLGEWHDDGRAQDHSILRDPGMAALGRFVVTLDPKDIGKFKTPGLRNVALTAPYMHDGSVATLEEAVEREIYYRGKEDGHPLILTPTEKGELVAFLESLSGWPSSAYNLGGQRPDSRD</sequence>
<dbReference type="PANTHER" id="PTHR30600">
    <property type="entry name" value="CYTOCHROME C PEROXIDASE-RELATED"/>
    <property type="match status" value="1"/>
</dbReference>
<keyword evidence="5" id="KW-0574">Periplasm</keyword>
<evidence type="ECO:0000259" key="10">
    <source>
        <dbReference type="PROSITE" id="PS51007"/>
    </source>
</evidence>
<evidence type="ECO:0000313" key="12">
    <source>
        <dbReference type="Proteomes" id="UP001371218"/>
    </source>
</evidence>
<evidence type="ECO:0000256" key="9">
    <source>
        <dbReference type="SAM" id="SignalP"/>
    </source>
</evidence>
<accession>A0ABU9BRN9</accession>
<dbReference type="Proteomes" id="UP001371218">
    <property type="component" value="Unassembled WGS sequence"/>
</dbReference>
<evidence type="ECO:0000256" key="6">
    <source>
        <dbReference type="ARBA" id="ARBA00023002"/>
    </source>
</evidence>
<keyword evidence="6 11" id="KW-0560">Oxidoreductase</keyword>
<dbReference type="GO" id="GO:0004130">
    <property type="term" value="F:cytochrome-c peroxidase activity"/>
    <property type="evidence" value="ECO:0007669"/>
    <property type="project" value="UniProtKB-EC"/>
</dbReference>
<dbReference type="InterPro" id="IPR009056">
    <property type="entry name" value="Cyt_c-like_dom"/>
</dbReference>
<comment type="subcellular location">
    <subcellularLocation>
        <location evidence="1">Periplasm</location>
    </subcellularLocation>
</comment>
<feature type="signal peptide" evidence="9">
    <location>
        <begin position="1"/>
        <end position="22"/>
    </location>
</feature>
<gene>
    <name evidence="11" type="ORF">AACH06_12030</name>
</gene>
<dbReference type="PIRSF" id="PIRSF000294">
    <property type="entry name" value="Cytochrome-c_peroxidase"/>
    <property type="match status" value="1"/>
</dbReference>
<protein>
    <submittedName>
        <fullName evidence="11">Cytochrome c peroxidase</fullName>
        <ecNumber evidence="11">1.11.1.5</ecNumber>
    </submittedName>
</protein>
<evidence type="ECO:0000256" key="4">
    <source>
        <dbReference type="ARBA" id="ARBA00022729"/>
    </source>
</evidence>
<keyword evidence="12" id="KW-1185">Reference proteome</keyword>
<dbReference type="SUPFAM" id="SSF46626">
    <property type="entry name" value="Cytochrome c"/>
    <property type="match status" value="2"/>
</dbReference>
<dbReference type="InterPro" id="IPR051395">
    <property type="entry name" value="Cytochrome_c_Peroxidase/MauG"/>
</dbReference>
<organism evidence="11 12">
    <name type="scientific">Ideonella lacteola</name>
    <dbReference type="NCBI Taxonomy" id="2984193"/>
    <lineage>
        <taxon>Bacteria</taxon>
        <taxon>Pseudomonadati</taxon>
        <taxon>Pseudomonadota</taxon>
        <taxon>Betaproteobacteria</taxon>
        <taxon>Burkholderiales</taxon>
        <taxon>Sphaerotilaceae</taxon>
        <taxon>Ideonella</taxon>
    </lineage>
</organism>
<keyword evidence="7 8" id="KW-0408">Iron</keyword>
<keyword evidence="11" id="KW-0575">Peroxidase</keyword>
<keyword evidence="4 9" id="KW-0732">Signal</keyword>
<evidence type="ECO:0000256" key="5">
    <source>
        <dbReference type="ARBA" id="ARBA00022764"/>
    </source>
</evidence>
<dbReference type="Pfam" id="PF03150">
    <property type="entry name" value="CCP_MauG"/>
    <property type="match status" value="1"/>
</dbReference>
<dbReference type="EC" id="1.11.1.5" evidence="11"/>
<keyword evidence="3 8" id="KW-0479">Metal-binding</keyword>
<evidence type="ECO:0000256" key="3">
    <source>
        <dbReference type="ARBA" id="ARBA00022723"/>
    </source>
</evidence>
<feature type="domain" description="Cytochrome c" evidence="10">
    <location>
        <begin position="196"/>
        <end position="348"/>
    </location>
</feature>
<evidence type="ECO:0000256" key="1">
    <source>
        <dbReference type="ARBA" id="ARBA00004418"/>
    </source>
</evidence>
<evidence type="ECO:0000256" key="2">
    <source>
        <dbReference type="ARBA" id="ARBA00022617"/>
    </source>
</evidence>
<dbReference type="InterPro" id="IPR036909">
    <property type="entry name" value="Cyt_c-like_dom_sf"/>
</dbReference>
<feature type="chain" id="PRO_5045334120" evidence="9">
    <location>
        <begin position="23"/>
        <end position="366"/>
    </location>
</feature>
<dbReference type="InterPro" id="IPR026259">
    <property type="entry name" value="MauG/Cytc_peroxidase"/>
</dbReference>
<evidence type="ECO:0000256" key="7">
    <source>
        <dbReference type="ARBA" id="ARBA00023004"/>
    </source>
</evidence>
<reference evidence="11 12" key="1">
    <citation type="submission" date="2024-04" db="EMBL/GenBank/DDBJ databases">
        <title>Novel species of the genus Ideonella isolated from streams.</title>
        <authorList>
            <person name="Lu H."/>
        </authorList>
    </citation>
    <scope>NUCLEOTIDE SEQUENCE [LARGE SCALE GENOMIC DNA]</scope>
    <source>
        <strain evidence="11 12">DXS29W</strain>
    </source>
</reference>
<proteinExistence type="predicted"/>
<dbReference type="Gene3D" id="1.10.760.10">
    <property type="entry name" value="Cytochrome c-like domain"/>
    <property type="match status" value="2"/>
</dbReference>
<dbReference type="PROSITE" id="PS51007">
    <property type="entry name" value="CYTC"/>
    <property type="match status" value="1"/>
</dbReference>
<evidence type="ECO:0000256" key="8">
    <source>
        <dbReference type="PROSITE-ProRule" id="PRU00433"/>
    </source>
</evidence>
<dbReference type="InterPro" id="IPR004852">
    <property type="entry name" value="Di-haem_cyt_c_peroxidsae"/>
</dbReference>
<dbReference type="RefSeq" id="WP_341425924.1">
    <property type="nucleotide sequence ID" value="NZ_JBBUTG010000005.1"/>
</dbReference>
<name>A0ABU9BRN9_9BURK</name>
<comment type="caution">
    <text evidence="11">The sequence shown here is derived from an EMBL/GenBank/DDBJ whole genome shotgun (WGS) entry which is preliminary data.</text>
</comment>
<keyword evidence="2 8" id="KW-0349">Heme</keyword>